<keyword evidence="3" id="KW-1185">Reference proteome</keyword>
<dbReference type="EMBL" id="BAAAGE010000007">
    <property type="protein sequence ID" value="GAA0732557.1"/>
    <property type="molecule type" value="Genomic_DNA"/>
</dbReference>
<dbReference type="RefSeq" id="WP_343914571.1">
    <property type="nucleotide sequence ID" value="NZ_BAAAGE010000007.1"/>
</dbReference>
<dbReference type="Proteomes" id="UP001501758">
    <property type="component" value="Unassembled WGS sequence"/>
</dbReference>
<keyword evidence="1" id="KW-1133">Transmembrane helix</keyword>
<evidence type="ECO:0000313" key="3">
    <source>
        <dbReference type="Proteomes" id="UP001501758"/>
    </source>
</evidence>
<comment type="caution">
    <text evidence="2">The sequence shown here is derived from an EMBL/GenBank/DDBJ whole genome shotgun (WGS) entry which is preliminary data.</text>
</comment>
<keyword evidence="1" id="KW-0812">Transmembrane</keyword>
<feature type="transmembrane region" description="Helical" evidence="1">
    <location>
        <begin position="67"/>
        <end position="83"/>
    </location>
</feature>
<feature type="transmembrane region" description="Helical" evidence="1">
    <location>
        <begin position="89"/>
        <end position="107"/>
    </location>
</feature>
<reference evidence="2 3" key="1">
    <citation type="journal article" date="2019" name="Int. J. Syst. Evol. Microbiol.">
        <title>The Global Catalogue of Microorganisms (GCM) 10K type strain sequencing project: providing services to taxonomists for standard genome sequencing and annotation.</title>
        <authorList>
            <consortium name="The Broad Institute Genomics Platform"/>
            <consortium name="The Broad Institute Genome Sequencing Center for Infectious Disease"/>
            <person name="Wu L."/>
            <person name="Ma J."/>
        </authorList>
    </citation>
    <scope>NUCLEOTIDE SEQUENCE [LARGE SCALE GENOMIC DNA]</scope>
    <source>
        <strain evidence="2 3">JCM 15974</strain>
    </source>
</reference>
<accession>A0ABN1J8Y8</accession>
<feature type="transmembrane region" description="Helical" evidence="1">
    <location>
        <begin position="31"/>
        <end position="47"/>
    </location>
</feature>
<evidence type="ECO:0000313" key="2">
    <source>
        <dbReference type="EMBL" id="GAA0732557.1"/>
    </source>
</evidence>
<name>A0ABN1J8Y8_9FLAO</name>
<organism evidence="2 3">
    <name type="scientific">Aquimarina litoralis</name>
    <dbReference type="NCBI Taxonomy" id="584605"/>
    <lineage>
        <taxon>Bacteria</taxon>
        <taxon>Pseudomonadati</taxon>
        <taxon>Bacteroidota</taxon>
        <taxon>Flavobacteriia</taxon>
        <taxon>Flavobacteriales</taxon>
        <taxon>Flavobacteriaceae</taxon>
        <taxon>Aquimarina</taxon>
    </lineage>
</organism>
<gene>
    <name evidence="2" type="ORF">GCM10009430_45810</name>
</gene>
<protein>
    <submittedName>
        <fullName evidence="2">Uncharacterized protein</fullName>
    </submittedName>
</protein>
<sequence length="186" mass="22251">MIKFGKSVIFKIIYVLVGYVILFQFKNFELALILIFLPYLISSILSYQKFEKSIDNENHIMLSKSNFDYWNFGFVALIVIFCISDLNTYTAILLILSLIYLFFEYTVSKRRIIFIDKNGIDEFGKDKHREMNEITSLEIYPNNVEFRFNEYEILQINQNELVRPNWDDFVIRITELKTYANKMHKS</sequence>
<proteinExistence type="predicted"/>
<feature type="transmembrane region" description="Helical" evidence="1">
    <location>
        <begin position="7"/>
        <end position="25"/>
    </location>
</feature>
<keyword evidence="1" id="KW-0472">Membrane</keyword>
<evidence type="ECO:0000256" key="1">
    <source>
        <dbReference type="SAM" id="Phobius"/>
    </source>
</evidence>